<gene>
    <name evidence="5" type="ORF">DVH24_006370</name>
</gene>
<evidence type="ECO:0000256" key="4">
    <source>
        <dbReference type="SAM" id="MobiDB-lite"/>
    </source>
</evidence>
<feature type="region of interest" description="Disordered" evidence="4">
    <location>
        <begin position="107"/>
        <end position="134"/>
    </location>
</feature>
<dbReference type="GO" id="GO:0006334">
    <property type="term" value="P:nucleosome assembly"/>
    <property type="evidence" value="ECO:0007669"/>
    <property type="project" value="TreeGrafter"/>
</dbReference>
<evidence type="ECO:0000256" key="2">
    <source>
        <dbReference type="ARBA" id="ARBA00023054"/>
    </source>
</evidence>
<dbReference type="GO" id="GO:0003677">
    <property type="term" value="F:DNA binding"/>
    <property type="evidence" value="ECO:0007669"/>
    <property type="project" value="TreeGrafter"/>
</dbReference>
<evidence type="ECO:0000256" key="1">
    <source>
        <dbReference type="ARBA" id="ARBA00006461"/>
    </source>
</evidence>
<accession>A0A498KI73</accession>
<name>A0A498KI73_MALDO</name>
<dbReference type="SMART" id="SM00784">
    <property type="entry name" value="SPT2"/>
    <property type="match status" value="1"/>
</dbReference>
<dbReference type="EMBL" id="RDQH01000328">
    <property type="protein sequence ID" value="RXI05113.1"/>
    <property type="molecule type" value="Genomic_DNA"/>
</dbReference>
<feature type="compositionally biased region" description="Polar residues" evidence="4">
    <location>
        <begin position="284"/>
        <end position="294"/>
    </location>
</feature>
<dbReference type="Gramene" id="mRNA:MD02G0225200">
    <property type="protein sequence ID" value="mRNA:MD02G0225200"/>
    <property type="gene ID" value="MD02G0225200"/>
</dbReference>
<dbReference type="GO" id="GO:0042393">
    <property type="term" value="F:histone binding"/>
    <property type="evidence" value="ECO:0007669"/>
    <property type="project" value="TreeGrafter"/>
</dbReference>
<dbReference type="Pfam" id="PF08243">
    <property type="entry name" value="SPT2"/>
    <property type="match status" value="1"/>
</dbReference>
<organism evidence="5 6">
    <name type="scientific">Malus domestica</name>
    <name type="common">Apple</name>
    <name type="synonym">Pyrus malus</name>
    <dbReference type="NCBI Taxonomy" id="3750"/>
    <lineage>
        <taxon>Eukaryota</taxon>
        <taxon>Viridiplantae</taxon>
        <taxon>Streptophyta</taxon>
        <taxon>Embryophyta</taxon>
        <taxon>Tracheophyta</taxon>
        <taxon>Spermatophyta</taxon>
        <taxon>Magnoliopsida</taxon>
        <taxon>eudicotyledons</taxon>
        <taxon>Gunneridae</taxon>
        <taxon>Pentapetalae</taxon>
        <taxon>rosids</taxon>
        <taxon>fabids</taxon>
        <taxon>Rosales</taxon>
        <taxon>Rosaceae</taxon>
        <taxon>Amygdaloideae</taxon>
        <taxon>Maleae</taxon>
        <taxon>Malus</taxon>
    </lineage>
</organism>
<dbReference type="SMR" id="A0A498KI73"/>
<proteinExistence type="inferred from homology"/>
<dbReference type="PANTHER" id="PTHR22691:SF8">
    <property type="entry name" value="PROTEIN SPT2 HOMOLOG"/>
    <property type="match status" value="1"/>
</dbReference>
<feature type="compositionally biased region" description="Polar residues" evidence="4">
    <location>
        <begin position="309"/>
        <end position="331"/>
    </location>
</feature>
<feature type="compositionally biased region" description="Low complexity" evidence="4">
    <location>
        <begin position="116"/>
        <end position="129"/>
    </location>
</feature>
<dbReference type="STRING" id="3750.A0A498KI73"/>
<dbReference type="Proteomes" id="UP000290289">
    <property type="component" value="Chromosome 2"/>
</dbReference>
<evidence type="ECO:0008006" key="7">
    <source>
        <dbReference type="Google" id="ProtNLM"/>
    </source>
</evidence>
<dbReference type="PANTHER" id="PTHR22691">
    <property type="entry name" value="YEAST SPT2-RELATED"/>
    <property type="match status" value="1"/>
</dbReference>
<evidence type="ECO:0000313" key="5">
    <source>
        <dbReference type="EMBL" id="RXI05113.1"/>
    </source>
</evidence>
<evidence type="ECO:0000256" key="3">
    <source>
        <dbReference type="SAM" id="Coils"/>
    </source>
</evidence>
<comment type="similarity">
    <text evidence="1">Belongs to the SPT2 family.</text>
</comment>
<protein>
    <recommendedName>
        <fullName evidence="7">SPT2 chromatin protein</fullName>
    </recommendedName>
</protein>
<dbReference type="GO" id="GO:0006360">
    <property type="term" value="P:transcription by RNA polymerase I"/>
    <property type="evidence" value="ECO:0007669"/>
    <property type="project" value="TreeGrafter"/>
</dbReference>
<keyword evidence="6" id="KW-1185">Reference proteome</keyword>
<comment type="caution">
    <text evidence="5">The sequence shown here is derived from an EMBL/GenBank/DDBJ whole genome shotgun (WGS) entry which is preliminary data.</text>
</comment>
<evidence type="ECO:0000313" key="6">
    <source>
        <dbReference type="Proteomes" id="UP000290289"/>
    </source>
</evidence>
<sequence length="432" mass="49233">MRGYGRDECYQSVKEYDDYEDEGYGEAEDGKKDTDRTNVTVARLDFRQCLKEQHRKKLEIDGGSSQAKSYGKKKLPYDNYGSFFGPYQPVISQRVIQVTQQLSSRVNPLQLDKKSSGSTSSGSKSVSYGQKPKVMNEKKTKVQMIREMRDYSQFFSKDADCPAPAKDCPPQNVSLPNSGVRSNHMAMKIKQSLESNGRKPPTMKEQMHSEVGSTKLISARRRIDSKSMGTRKQLESNENGSGRPLGSKGLPLKMSASTTERKTSAPGVKNSTTSGLHKPLPPKLQSSVSRQHLTQKAEVHMPYTKPKARQSTGLSKPQMSMQQLQKQTSPRTMYDNRPKKKRRCSDDQYDPEAGNVRDVIRKMFRYNPDRFAGDAEDDSDMEAGFEDIQREERRSALIARREDEEQARLIEAEERKERMARLRKQKKRQLVH</sequence>
<dbReference type="GO" id="GO:0005730">
    <property type="term" value="C:nucleolus"/>
    <property type="evidence" value="ECO:0007669"/>
    <property type="project" value="TreeGrafter"/>
</dbReference>
<dbReference type="InterPro" id="IPR013256">
    <property type="entry name" value="Chromatin_SPT2"/>
</dbReference>
<keyword evidence="2 3" id="KW-0175">Coiled coil</keyword>
<feature type="coiled-coil region" evidence="3">
    <location>
        <begin position="402"/>
        <end position="429"/>
    </location>
</feature>
<reference evidence="5 6" key="1">
    <citation type="submission" date="2018-10" db="EMBL/GenBank/DDBJ databases">
        <title>A high-quality apple genome assembly.</title>
        <authorList>
            <person name="Hu J."/>
        </authorList>
    </citation>
    <scope>NUCLEOTIDE SEQUENCE [LARGE SCALE GENOMIC DNA]</scope>
    <source>
        <strain evidence="6">cv. HFTH1</strain>
        <tissue evidence="5">Young leaf</tissue>
    </source>
</reference>
<feature type="region of interest" description="Disordered" evidence="4">
    <location>
        <begin position="193"/>
        <end position="355"/>
    </location>
</feature>
<dbReference type="AlphaFoldDB" id="A0A498KI73"/>